<dbReference type="Proteomes" id="UP000308092">
    <property type="component" value="Unassembled WGS sequence"/>
</dbReference>
<sequence>MAASSSLDHLSNRMKLEWHSKLNTEMVPAKNFRRTSIIGTIVSLATIQADVL</sequence>
<comment type="caution">
    <text evidence="1">The sequence shown here is derived from an EMBL/GenBank/DDBJ whole genome shotgun (WGS) entry which is preliminary data.</text>
</comment>
<dbReference type="STRING" id="1220188.A0A4S3J2W7"/>
<proteinExistence type="predicted"/>
<evidence type="ECO:0000313" key="2">
    <source>
        <dbReference type="Proteomes" id="UP000308092"/>
    </source>
</evidence>
<dbReference type="AlphaFoldDB" id="A0A4S3J2W7"/>
<dbReference type="VEuPathDB" id="FungiDB:EYZ11_013513"/>
<evidence type="ECO:0000313" key="1">
    <source>
        <dbReference type="EMBL" id="THC87041.1"/>
    </source>
</evidence>
<organism evidence="1 2">
    <name type="scientific">Aspergillus tanneri</name>
    <dbReference type="NCBI Taxonomy" id="1220188"/>
    <lineage>
        <taxon>Eukaryota</taxon>
        <taxon>Fungi</taxon>
        <taxon>Dikarya</taxon>
        <taxon>Ascomycota</taxon>
        <taxon>Pezizomycotina</taxon>
        <taxon>Eurotiomycetes</taxon>
        <taxon>Eurotiomycetidae</taxon>
        <taxon>Eurotiales</taxon>
        <taxon>Aspergillaceae</taxon>
        <taxon>Aspergillus</taxon>
        <taxon>Aspergillus subgen. Circumdati</taxon>
    </lineage>
</organism>
<name>A0A4S3J2W7_9EURO</name>
<keyword evidence="2" id="KW-1185">Reference proteome</keyword>
<reference evidence="1 2" key="1">
    <citation type="submission" date="2019-03" db="EMBL/GenBank/DDBJ databases">
        <title>The genome sequence of a newly discovered highly antifungal drug resistant Aspergillus species, Aspergillus tanneri NIH 1004.</title>
        <authorList>
            <person name="Mounaud S."/>
            <person name="Singh I."/>
            <person name="Joardar V."/>
            <person name="Pakala S."/>
            <person name="Pakala S."/>
            <person name="Venepally P."/>
            <person name="Hoover J."/>
            <person name="Nierman W."/>
            <person name="Chung J."/>
            <person name="Losada L."/>
        </authorList>
    </citation>
    <scope>NUCLEOTIDE SEQUENCE [LARGE SCALE GENOMIC DNA]</scope>
    <source>
        <strain evidence="1 2">NIH1004</strain>
    </source>
</reference>
<dbReference type="EMBL" id="SOSA01001572">
    <property type="protein sequence ID" value="THC87041.1"/>
    <property type="molecule type" value="Genomic_DNA"/>
</dbReference>
<gene>
    <name evidence="1" type="ORF">EYZ11_013513</name>
</gene>
<accession>A0A4S3J2W7</accession>
<protein>
    <submittedName>
        <fullName evidence="1">Uncharacterized protein</fullName>
    </submittedName>
</protein>